<evidence type="ECO:0000313" key="1">
    <source>
        <dbReference type="EMBL" id="SMG49047.1"/>
    </source>
</evidence>
<reference evidence="1 2" key="1">
    <citation type="submission" date="2017-04" db="EMBL/GenBank/DDBJ databases">
        <authorList>
            <person name="Afonso C.L."/>
            <person name="Miller P.J."/>
            <person name="Scott M.A."/>
            <person name="Spackman E."/>
            <person name="Goraichik I."/>
            <person name="Dimitrov K.M."/>
            <person name="Suarez D.L."/>
            <person name="Swayne D.E."/>
        </authorList>
    </citation>
    <scope>NUCLEOTIDE SEQUENCE [LARGE SCALE GENOMIC DNA]</scope>
    <source>
        <strain evidence="1 2">DSM 22418</strain>
    </source>
</reference>
<proteinExistence type="predicted"/>
<keyword evidence="2" id="KW-1185">Reference proteome</keyword>
<evidence type="ECO:0000313" key="2">
    <source>
        <dbReference type="Proteomes" id="UP000192980"/>
    </source>
</evidence>
<sequence>MVIESAKNKTYVNGSRFASYCIHVRKNKLFRTEISNNFHENHGN</sequence>
<accession>A0A1X7L631</accession>
<name>A0A1X7L631_9SPHI</name>
<organism evidence="1 2">
    <name type="scientific">Sphingobacterium psychroaquaticum</name>
    <dbReference type="NCBI Taxonomy" id="561061"/>
    <lineage>
        <taxon>Bacteria</taxon>
        <taxon>Pseudomonadati</taxon>
        <taxon>Bacteroidota</taxon>
        <taxon>Sphingobacteriia</taxon>
        <taxon>Sphingobacteriales</taxon>
        <taxon>Sphingobacteriaceae</taxon>
        <taxon>Sphingobacterium</taxon>
    </lineage>
</organism>
<dbReference type="Proteomes" id="UP000192980">
    <property type="component" value="Unassembled WGS sequence"/>
</dbReference>
<gene>
    <name evidence="1" type="ORF">SAMN05660862_3622</name>
</gene>
<dbReference type="STRING" id="561061.SAMN05660862_3622"/>
<protein>
    <submittedName>
        <fullName evidence="1">Uncharacterized protein</fullName>
    </submittedName>
</protein>
<dbReference type="AlphaFoldDB" id="A0A1X7L631"/>
<dbReference type="EMBL" id="FXAU01000008">
    <property type="protein sequence ID" value="SMG49047.1"/>
    <property type="molecule type" value="Genomic_DNA"/>
</dbReference>